<dbReference type="InterPro" id="IPR041489">
    <property type="entry name" value="PDZ_6"/>
</dbReference>
<evidence type="ECO:0000256" key="1">
    <source>
        <dbReference type="ARBA" id="ARBA00001772"/>
    </source>
</evidence>
<dbReference type="InterPro" id="IPR011782">
    <property type="entry name" value="Pept_S1C_Do"/>
</dbReference>
<feature type="active site" description="Charge relay system" evidence="14">
    <location>
        <position position="236"/>
    </location>
</feature>
<keyword evidence="11" id="KW-0720">Serine protease</keyword>
<name>A0AAP4D7B1_9PROT</name>
<feature type="domain" description="PDZ" evidence="17">
    <location>
        <begin position="388"/>
        <end position="484"/>
    </location>
</feature>
<feature type="binding site" evidence="15">
    <location>
        <position position="73"/>
    </location>
    <ligand>
        <name>substrate</name>
    </ligand>
</feature>
<feature type="active site" description="Charge relay system" evidence="14">
    <location>
        <position position="162"/>
    </location>
</feature>
<evidence type="ECO:0000256" key="4">
    <source>
        <dbReference type="ARBA" id="ARBA00013035"/>
    </source>
</evidence>
<evidence type="ECO:0000256" key="5">
    <source>
        <dbReference type="ARBA" id="ARBA00013958"/>
    </source>
</evidence>
<evidence type="ECO:0000256" key="13">
    <source>
        <dbReference type="ARBA" id="ARBA00032850"/>
    </source>
</evidence>
<evidence type="ECO:0000259" key="17">
    <source>
        <dbReference type="PROSITE" id="PS50106"/>
    </source>
</evidence>
<dbReference type="CDD" id="cd10839">
    <property type="entry name" value="cpPDZ1_DegP-like"/>
    <property type="match status" value="1"/>
</dbReference>
<evidence type="ECO:0000256" key="9">
    <source>
        <dbReference type="ARBA" id="ARBA00022764"/>
    </source>
</evidence>
<dbReference type="NCBIfam" id="TIGR02037">
    <property type="entry name" value="degP_htrA_DO"/>
    <property type="match status" value="1"/>
</dbReference>
<evidence type="ECO:0000256" key="15">
    <source>
        <dbReference type="PIRSR" id="PIRSR611782-2"/>
    </source>
</evidence>
<feature type="chain" id="PRO_5043026479" description="Probable periplasmic serine endoprotease DegP-like" evidence="16">
    <location>
        <begin position="36"/>
        <end position="497"/>
    </location>
</feature>
<reference evidence="18 19" key="1">
    <citation type="submission" date="2023-03" db="EMBL/GenBank/DDBJ databases">
        <title>YIM 152171 draft genome.</title>
        <authorList>
            <person name="Yang Z."/>
        </authorList>
    </citation>
    <scope>NUCLEOTIDE SEQUENCE [LARGE SCALE GENOMIC DNA]</scope>
    <source>
        <strain evidence="18 19">YIM 152171</strain>
    </source>
</reference>
<dbReference type="Proteomes" id="UP001301140">
    <property type="component" value="Unassembled WGS sequence"/>
</dbReference>
<dbReference type="EC" id="3.4.21.107" evidence="4"/>
<keyword evidence="19" id="KW-1185">Reference proteome</keyword>
<accession>A0AAP4D7B1</accession>
<protein>
    <recommendedName>
        <fullName evidence="5">Probable periplasmic serine endoprotease DegP-like</fullName>
        <ecNumber evidence="4">3.4.21.107</ecNumber>
    </recommendedName>
    <alternativeName>
        <fullName evidence="13">Protease Do</fullName>
    </alternativeName>
</protein>
<dbReference type="InterPro" id="IPR009003">
    <property type="entry name" value="Peptidase_S1_PA"/>
</dbReference>
<feature type="binding site" evidence="15">
    <location>
        <position position="162"/>
    </location>
    <ligand>
        <name>substrate</name>
    </ligand>
</feature>
<feature type="binding site" evidence="15">
    <location>
        <position position="132"/>
    </location>
    <ligand>
        <name>substrate</name>
    </ligand>
</feature>
<dbReference type="PANTHER" id="PTHR22939:SF130">
    <property type="entry name" value="PERIPLASMIC SERINE ENDOPROTEASE DEGP-LIKE-RELATED"/>
    <property type="match status" value="1"/>
</dbReference>
<dbReference type="EMBL" id="JARGEQ010000126">
    <property type="protein sequence ID" value="MDF1587126.1"/>
    <property type="molecule type" value="Genomic_DNA"/>
</dbReference>
<gene>
    <name evidence="18" type="ORF">PZ740_12135</name>
</gene>
<sequence>MTFPVHASAGRRRLSRLGMASALTLALVGGAPAWAQPGSVTEQLRSHGPTDFSSSYAELVEAVLPAVVNVSVERTKQVGGPGAGPMADPEMRRFFERYFGQPPQQAPREELLRGEGSGFIVSADGLIVTNAHVVGGADRITVTLQDGTTLEASLKGIDEKTDLALIEIKADKTLPFVEFGDSSKVKVGDKVVAVGNPFGLGGTVTAGIVSATGRELGSGPYDDFIQVDAPINRGNSGGPTFNLDGQVVGVNSMIFSPSGGSVGIGFAISANLAQSIVDDLKDDGEVRRGWLGVSIQEVTPDIAEGLGLEEAAGALISKVEPGSPADKAGLASGQVILDFAGTKIERLRQLTRAVAEAEPAKPAEVTVWADGGRKTVEVEVGTMKKAEQVAAAEEAAEPQKARLGIALAEVTPQMRAQLGLEGGRGVLVSGVQADKPAAEKGVQAGDVILAIGGKDVTSPAEAASAIKEAEENGKKVALLLVYRDGAQIFMAVPFAQS</sequence>
<evidence type="ECO:0000313" key="18">
    <source>
        <dbReference type="EMBL" id="MDF1587126.1"/>
    </source>
</evidence>
<dbReference type="AlphaFoldDB" id="A0AAP4D7B1"/>
<dbReference type="PANTHER" id="PTHR22939">
    <property type="entry name" value="SERINE PROTEASE FAMILY S1C HTRA-RELATED"/>
    <property type="match status" value="1"/>
</dbReference>
<evidence type="ECO:0000256" key="6">
    <source>
        <dbReference type="ARBA" id="ARBA00022670"/>
    </source>
</evidence>
<dbReference type="GO" id="GO:0042597">
    <property type="term" value="C:periplasmic space"/>
    <property type="evidence" value="ECO:0007669"/>
    <property type="project" value="UniProtKB-SubCell"/>
</dbReference>
<comment type="catalytic activity">
    <reaction evidence="1">
        <text>Acts on substrates that are at least partially unfolded. The cleavage site P1 residue is normally between a pair of hydrophobic residues, such as Val-|-Val.</text>
        <dbReference type="EC" id="3.4.21.107"/>
    </reaction>
</comment>
<keyword evidence="12" id="KW-0346">Stress response</keyword>
<comment type="caution">
    <text evidence="18">The sequence shown here is derived from an EMBL/GenBank/DDBJ whole genome shotgun (WGS) entry which is preliminary data.</text>
</comment>
<dbReference type="Pfam" id="PF13180">
    <property type="entry name" value="PDZ_2"/>
    <property type="match status" value="1"/>
</dbReference>
<dbReference type="PRINTS" id="PR00834">
    <property type="entry name" value="PROTEASES2C"/>
</dbReference>
<dbReference type="Gene3D" id="2.40.10.120">
    <property type="match status" value="1"/>
</dbReference>
<organism evidence="18 19">
    <name type="scientific">Marinimicrococcus flavescens</name>
    <dbReference type="NCBI Taxonomy" id="3031815"/>
    <lineage>
        <taxon>Bacteria</taxon>
        <taxon>Pseudomonadati</taxon>
        <taxon>Pseudomonadota</taxon>
        <taxon>Alphaproteobacteria</taxon>
        <taxon>Geminicoccales</taxon>
        <taxon>Geminicoccaceae</taxon>
        <taxon>Marinimicrococcus</taxon>
    </lineage>
</organism>
<keyword evidence="8" id="KW-0677">Repeat</keyword>
<dbReference type="SUPFAM" id="SSF50156">
    <property type="entry name" value="PDZ domain-like"/>
    <property type="match status" value="2"/>
</dbReference>
<dbReference type="Pfam" id="PF17820">
    <property type="entry name" value="PDZ_6"/>
    <property type="match status" value="1"/>
</dbReference>
<evidence type="ECO:0000256" key="12">
    <source>
        <dbReference type="ARBA" id="ARBA00023016"/>
    </source>
</evidence>
<dbReference type="InterPro" id="IPR001940">
    <property type="entry name" value="Peptidase_S1C"/>
</dbReference>
<dbReference type="PROSITE" id="PS51318">
    <property type="entry name" value="TAT"/>
    <property type="match status" value="1"/>
</dbReference>
<feature type="binding site" evidence="15">
    <location>
        <begin position="234"/>
        <end position="236"/>
    </location>
    <ligand>
        <name>substrate</name>
    </ligand>
</feature>
<feature type="signal peptide" evidence="16">
    <location>
        <begin position="1"/>
        <end position="35"/>
    </location>
</feature>
<keyword evidence="9" id="KW-0574">Periplasm</keyword>
<dbReference type="SMART" id="SM00228">
    <property type="entry name" value="PDZ"/>
    <property type="match status" value="2"/>
</dbReference>
<dbReference type="InterPro" id="IPR036034">
    <property type="entry name" value="PDZ_sf"/>
</dbReference>
<evidence type="ECO:0000256" key="2">
    <source>
        <dbReference type="ARBA" id="ARBA00004418"/>
    </source>
</evidence>
<evidence type="ECO:0000313" key="19">
    <source>
        <dbReference type="Proteomes" id="UP001301140"/>
    </source>
</evidence>
<evidence type="ECO:0000256" key="8">
    <source>
        <dbReference type="ARBA" id="ARBA00022737"/>
    </source>
</evidence>
<evidence type="ECO:0000256" key="16">
    <source>
        <dbReference type="SAM" id="SignalP"/>
    </source>
</evidence>
<evidence type="ECO:0000256" key="10">
    <source>
        <dbReference type="ARBA" id="ARBA00022801"/>
    </source>
</evidence>
<proteinExistence type="inferred from homology"/>
<dbReference type="InterPro" id="IPR001478">
    <property type="entry name" value="PDZ"/>
</dbReference>
<evidence type="ECO:0000256" key="11">
    <source>
        <dbReference type="ARBA" id="ARBA00022825"/>
    </source>
</evidence>
<evidence type="ECO:0000256" key="3">
    <source>
        <dbReference type="ARBA" id="ARBA00010541"/>
    </source>
</evidence>
<dbReference type="Pfam" id="PF13365">
    <property type="entry name" value="Trypsin_2"/>
    <property type="match status" value="1"/>
</dbReference>
<feature type="active site" description="Charge relay system" evidence="14">
    <location>
        <position position="132"/>
    </location>
</feature>
<dbReference type="Gene3D" id="2.30.42.10">
    <property type="match status" value="2"/>
</dbReference>
<dbReference type="GO" id="GO:0004252">
    <property type="term" value="F:serine-type endopeptidase activity"/>
    <property type="evidence" value="ECO:0007669"/>
    <property type="project" value="InterPro"/>
</dbReference>
<dbReference type="InterPro" id="IPR006311">
    <property type="entry name" value="TAT_signal"/>
</dbReference>
<dbReference type="PROSITE" id="PS50106">
    <property type="entry name" value="PDZ"/>
    <property type="match status" value="2"/>
</dbReference>
<comment type="similarity">
    <text evidence="3">Belongs to the peptidase S1C family.</text>
</comment>
<dbReference type="GO" id="GO:0006508">
    <property type="term" value="P:proteolysis"/>
    <property type="evidence" value="ECO:0007669"/>
    <property type="project" value="UniProtKB-KW"/>
</dbReference>
<keyword evidence="6" id="KW-0645">Protease</keyword>
<dbReference type="RefSeq" id="WP_327789548.1">
    <property type="nucleotide sequence ID" value="NZ_JARGEQ010000126.1"/>
</dbReference>
<evidence type="ECO:0000256" key="7">
    <source>
        <dbReference type="ARBA" id="ARBA00022729"/>
    </source>
</evidence>
<dbReference type="SUPFAM" id="SSF50494">
    <property type="entry name" value="Trypsin-like serine proteases"/>
    <property type="match status" value="1"/>
</dbReference>
<keyword evidence="7 16" id="KW-0732">Signal</keyword>
<comment type="subcellular location">
    <subcellularLocation>
        <location evidence="2">Periplasm</location>
    </subcellularLocation>
</comment>
<evidence type="ECO:0000256" key="14">
    <source>
        <dbReference type="PIRSR" id="PIRSR611782-1"/>
    </source>
</evidence>
<keyword evidence="10" id="KW-0378">Hydrolase</keyword>
<feature type="domain" description="PDZ" evidence="17">
    <location>
        <begin position="292"/>
        <end position="351"/>
    </location>
</feature>